<evidence type="ECO:0000313" key="3">
    <source>
        <dbReference type="EMBL" id="CAD9661448.1"/>
    </source>
</evidence>
<dbReference type="AlphaFoldDB" id="A0A7S2R5M2"/>
<evidence type="ECO:0000256" key="2">
    <source>
        <dbReference type="SAM" id="MobiDB-lite"/>
    </source>
</evidence>
<reference evidence="3" key="1">
    <citation type="submission" date="2021-01" db="EMBL/GenBank/DDBJ databases">
        <authorList>
            <person name="Corre E."/>
            <person name="Pelletier E."/>
            <person name="Niang G."/>
            <person name="Scheremetjew M."/>
            <person name="Finn R."/>
            <person name="Kale V."/>
            <person name="Holt S."/>
            <person name="Cochrane G."/>
            <person name="Meng A."/>
            <person name="Brown T."/>
            <person name="Cohen L."/>
        </authorList>
    </citation>
    <scope>NUCLEOTIDE SEQUENCE</scope>
    <source>
        <strain evidence="3">CCMP1243</strain>
    </source>
</reference>
<protein>
    <submittedName>
        <fullName evidence="3">Uncharacterized protein</fullName>
    </submittedName>
</protein>
<keyword evidence="1" id="KW-0175">Coiled coil</keyword>
<name>A0A7S2R5M2_9STRA</name>
<organism evidence="3">
    <name type="scientific">Rhizochromulina marina</name>
    <dbReference type="NCBI Taxonomy" id="1034831"/>
    <lineage>
        <taxon>Eukaryota</taxon>
        <taxon>Sar</taxon>
        <taxon>Stramenopiles</taxon>
        <taxon>Ochrophyta</taxon>
        <taxon>Dictyochophyceae</taxon>
        <taxon>Rhizochromulinales</taxon>
        <taxon>Rhizochromulina</taxon>
    </lineage>
</organism>
<proteinExistence type="predicted"/>
<evidence type="ECO:0000256" key="1">
    <source>
        <dbReference type="SAM" id="Coils"/>
    </source>
</evidence>
<dbReference type="EMBL" id="HBHJ01001564">
    <property type="protein sequence ID" value="CAD9661448.1"/>
    <property type="molecule type" value="Transcribed_RNA"/>
</dbReference>
<gene>
    <name evidence="3" type="ORF">RMAR1173_LOCUS1005</name>
</gene>
<feature type="region of interest" description="Disordered" evidence="2">
    <location>
        <begin position="159"/>
        <end position="182"/>
    </location>
</feature>
<feature type="coiled-coil region" evidence="1">
    <location>
        <begin position="67"/>
        <end position="126"/>
    </location>
</feature>
<accession>A0A7S2R5M2</accession>
<sequence length="182" mass="21809">MRRTQRRRVRLENRESGWDLTSCRTASLPDYNALYDPNMRHFFENQTIQRHLHRTGQIDRDGRVIDLEKNKAKLHIIEQEFKQANRLEFWRQKEEEEMRHRVQQKRHEALERARQQEKLIKMKEDRAIRREIVSATRDSFGIRYPSLDKRSITRASSVGHLSAASGESSPFFLTDERATSKF</sequence>